<reference evidence="4" key="1">
    <citation type="journal article" date="2019" name="Int. J. Syst. Evol. Microbiol.">
        <title>The Global Catalogue of Microorganisms (GCM) 10K type strain sequencing project: providing services to taxonomists for standard genome sequencing and annotation.</title>
        <authorList>
            <consortium name="The Broad Institute Genomics Platform"/>
            <consortium name="The Broad Institute Genome Sequencing Center for Infectious Disease"/>
            <person name="Wu L."/>
            <person name="Ma J."/>
        </authorList>
    </citation>
    <scope>NUCLEOTIDE SEQUENCE [LARGE SCALE GENOMIC DNA]</scope>
    <source>
        <strain evidence="4">JCM 4602</strain>
    </source>
</reference>
<keyword evidence="4" id="KW-1185">Reference proteome</keyword>
<accession>A0ABQ3BEL6</accession>
<evidence type="ECO:0000313" key="3">
    <source>
        <dbReference type="EMBL" id="GGZ33469.1"/>
    </source>
</evidence>
<proteinExistence type="predicted"/>
<dbReference type="Proteomes" id="UP000624183">
    <property type="component" value="Unassembled WGS sequence"/>
</dbReference>
<feature type="compositionally biased region" description="Polar residues" evidence="2">
    <location>
        <begin position="78"/>
        <end position="87"/>
    </location>
</feature>
<organism evidence="3 4">
    <name type="scientific">Streptomyces rubiginosohelvolus</name>
    <dbReference type="NCBI Taxonomy" id="67362"/>
    <lineage>
        <taxon>Bacteria</taxon>
        <taxon>Bacillati</taxon>
        <taxon>Actinomycetota</taxon>
        <taxon>Actinomycetes</taxon>
        <taxon>Kitasatosporales</taxon>
        <taxon>Streptomycetaceae</taxon>
        <taxon>Streptomyces</taxon>
    </lineage>
</organism>
<evidence type="ECO:0000256" key="2">
    <source>
        <dbReference type="SAM" id="MobiDB-lite"/>
    </source>
</evidence>
<evidence type="ECO:0000256" key="1">
    <source>
        <dbReference type="SAM" id="Coils"/>
    </source>
</evidence>
<name>A0ABQ3BEL6_9ACTN</name>
<comment type="caution">
    <text evidence="3">The sequence shown here is derived from an EMBL/GenBank/DDBJ whole genome shotgun (WGS) entry which is preliminary data.</text>
</comment>
<keyword evidence="1" id="KW-0175">Coiled coil</keyword>
<gene>
    <name evidence="3" type="ORF">GCM10010328_03250</name>
</gene>
<dbReference type="EMBL" id="BMUW01000001">
    <property type="protein sequence ID" value="GGZ33469.1"/>
    <property type="molecule type" value="Genomic_DNA"/>
</dbReference>
<feature type="coiled-coil region" evidence="1">
    <location>
        <begin position="11"/>
        <end position="45"/>
    </location>
</feature>
<protein>
    <submittedName>
        <fullName evidence="3">Uncharacterized protein</fullName>
    </submittedName>
</protein>
<feature type="region of interest" description="Disordered" evidence="2">
    <location>
        <begin position="71"/>
        <end position="91"/>
    </location>
</feature>
<sequence length="160" mass="16976">MARKAYLLSGARQLQELRDRDALALEEAREAARAANGKVEEMVLRSQASALALEVTQALLHELVPGPGVGQDGLSGSYRAQQTQTAPEQDPVASLIRAFIEERSQAARSEIVDHVQQLRPGTKPGSVSAELSRLIKRGDVVRCGRGVYGSGSQSAGNGAS</sequence>
<evidence type="ECO:0000313" key="4">
    <source>
        <dbReference type="Proteomes" id="UP000624183"/>
    </source>
</evidence>